<dbReference type="AlphaFoldDB" id="A0A1Y2K9V6"/>
<evidence type="ECO:0000256" key="1">
    <source>
        <dbReference type="SAM" id="MobiDB-lite"/>
    </source>
</evidence>
<feature type="compositionally biased region" description="Basic residues" evidence="1">
    <location>
        <begin position="62"/>
        <end position="73"/>
    </location>
</feature>
<name>A0A1Y2K9V6_9PROT</name>
<organism evidence="2 3">
    <name type="scientific">Magnetofaba australis IT-1</name>
    <dbReference type="NCBI Taxonomy" id="1434232"/>
    <lineage>
        <taxon>Bacteria</taxon>
        <taxon>Pseudomonadati</taxon>
        <taxon>Pseudomonadota</taxon>
        <taxon>Magnetococcia</taxon>
        <taxon>Magnetococcales</taxon>
        <taxon>Magnetococcaceae</taxon>
        <taxon>Magnetofaba</taxon>
    </lineage>
</organism>
<reference evidence="2 3" key="1">
    <citation type="journal article" date="2016" name="BMC Genomics">
        <title>Combined genomic and structural analyses of a cultured magnetotactic bacterium reveals its niche adaptation to a dynamic environment.</title>
        <authorList>
            <person name="Araujo A.C."/>
            <person name="Morillo V."/>
            <person name="Cypriano J."/>
            <person name="Teixeira L.C."/>
            <person name="Leao P."/>
            <person name="Lyra S."/>
            <person name="Almeida L.G."/>
            <person name="Bazylinski D.A."/>
            <person name="Vasconcellos A.T."/>
            <person name="Abreu F."/>
            <person name="Lins U."/>
        </authorList>
    </citation>
    <scope>NUCLEOTIDE SEQUENCE [LARGE SCALE GENOMIC DNA]</scope>
    <source>
        <strain evidence="2 3">IT-1</strain>
    </source>
</reference>
<sequence length="128" mass="15220">MGGVEGRQRFAVAPTLRRGTPSAKAWRRCYWRGWAWIRRAGRRPGRRLPATARRRPDPAAATRRRRWRPPGGRRRAERDFPASPAQRVYAARAARWRNVCRKTWRHLKLGPKRQPDIDRRLLLTWHNN</sequence>
<accession>A0A1Y2K9V6</accession>
<evidence type="ECO:0000313" key="2">
    <source>
        <dbReference type="EMBL" id="OSM07270.1"/>
    </source>
</evidence>
<protein>
    <submittedName>
        <fullName evidence="2">Uncharacterized protein</fullName>
    </submittedName>
</protein>
<dbReference type="EMBL" id="LVJN01000014">
    <property type="protein sequence ID" value="OSM07270.1"/>
    <property type="molecule type" value="Genomic_DNA"/>
</dbReference>
<keyword evidence="3" id="KW-1185">Reference proteome</keyword>
<comment type="caution">
    <text evidence="2">The sequence shown here is derived from an EMBL/GenBank/DDBJ whole genome shotgun (WGS) entry which is preliminary data.</text>
</comment>
<gene>
    <name evidence="2" type="ORF">MAIT1_04513</name>
</gene>
<dbReference type="Proteomes" id="UP000194003">
    <property type="component" value="Unassembled WGS sequence"/>
</dbReference>
<feature type="region of interest" description="Disordered" evidence="1">
    <location>
        <begin position="45"/>
        <end position="85"/>
    </location>
</feature>
<proteinExistence type="predicted"/>
<evidence type="ECO:0000313" key="3">
    <source>
        <dbReference type="Proteomes" id="UP000194003"/>
    </source>
</evidence>